<gene>
    <name evidence="1" type="ORF">ENO26_08850</name>
</gene>
<comment type="caution">
    <text evidence="1">The sequence shown here is derived from an EMBL/GenBank/DDBJ whole genome shotgun (WGS) entry which is preliminary data.</text>
</comment>
<name>A0A7J2U4D2_9CREN</name>
<sequence>MSKFIRIDLSELDKELGSAPPGDLLEKILEYYNAKADAILEFGTTTPGVHGYAKIRNREFLDIVKKFCNTEKFTENWYALTNCRVKNVKQALIDEAQKRYKTIVELDGLTLEALAFIK</sequence>
<protein>
    <submittedName>
        <fullName evidence="1">Uncharacterized protein</fullName>
    </submittedName>
</protein>
<dbReference type="AlphaFoldDB" id="A0A7J2U4D2"/>
<dbReference type="EMBL" id="DSEU01000060">
    <property type="protein sequence ID" value="HEM67648.1"/>
    <property type="molecule type" value="Genomic_DNA"/>
</dbReference>
<organism evidence="1">
    <name type="scientific">Ignisphaera aggregans</name>
    <dbReference type="NCBI Taxonomy" id="334771"/>
    <lineage>
        <taxon>Archaea</taxon>
        <taxon>Thermoproteota</taxon>
        <taxon>Thermoprotei</taxon>
        <taxon>Desulfurococcales</taxon>
        <taxon>Desulfurococcaceae</taxon>
        <taxon>Ignisphaera</taxon>
    </lineage>
</organism>
<proteinExistence type="predicted"/>
<accession>A0A7J2U4D2</accession>
<evidence type="ECO:0000313" key="1">
    <source>
        <dbReference type="EMBL" id="HEM67648.1"/>
    </source>
</evidence>
<reference evidence="1" key="1">
    <citation type="journal article" date="2020" name="mSystems">
        <title>Genome- and Community-Level Interaction Insights into Carbon Utilization and Element Cycling Functions of Hydrothermarchaeota in Hydrothermal Sediment.</title>
        <authorList>
            <person name="Zhou Z."/>
            <person name="Liu Y."/>
            <person name="Xu W."/>
            <person name="Pan J."/>
            <person name="Luo Z.H."/>
            <person name="Li M."/>
        </authorList>
    </citation>
    <scope>NUCLEOTIDE SEQUENCE [LARGE SCALE GENOMIC DNA]</scope>
    <source>
        <strain evidence="1">SpSt-125</strain>
    </source>
</reference>